<comment type="similarity">
    <text evidence="4 12">Belongs to the PAL/histidase family.</text>
</comment>
<dbReference type="AlphaFoldDB" id="A0A1S3BLK8"/>
<evidence type="ECO:0000256" key="9">
    <source>
        <dbReference type="ARBA" id="ARBA00023232"/>
    </source>
</evidence>
<dbReference type="InterPro" id="IPR001106">
    <property type="entry name" value="Aromatic_Lyase"/>
</dbReference>
<comment type="pathway">
    <text evidence="3 13">Phenylpropanoid metabolism; trans-cinnamate biosynthesis; trans-cinnamate from L-phenylalanine: step 1/1.</text>
</comment>
<evidence type="ECO:0000256" key="1">
    <source>
        <dbReference type="ARBA" id="ARBA00002235"/>
    </source>
</evidence>
<dbReference type="GO" id="GO:0006559">
    <property type="term" value="P:L-phenylalanine catabolic process"/>
    <property type="evidence" value="ECO:0007669"/>
    <property type="project" value="UniProtKB-KW"/>
</dbReference>
<dbReference type="CDD" id="cd00332">
    <property type="entry name" value="PAL-HAL"/>
    <property type="match status" value="1"/>
</dbReference>
<evidence type="ECO:0000256" key="7">
    <source>
        <dbReference type="ARBA" id="ARBA00022490"/>
    </source>
</evidence>
<dbReference type="RefSeq" id="XP_008449239.1">
    <property type="nucleotide sequence ID" value="XM_008451017.2"/>
</dbReference>
<dbReference type="SUPFAM" id="SSF48557">
    <property type="entry name" value="L-aspartase-like"/>
    <property type="match status" value="1"/>
</dbReference>
<accession>A0A1S3BLK8</accession>
<evidence type="ECO:0000256" key="12">
    <source>
        <dbReference type="RuleBase" id="RU003954"/>
    </source>
</evidence>
<evidence type="ECO:0000256" key="13">
    <source>
        <dbReference type="RuleBase" id="RU003955"/>
    </source>
</evidence>
<dbReference type="Pfam" id="PF00221">
    <property type="entry name" value="Lyase_aromatic"/>
    <property type="match status" value="1"/>
</dbReference>
<evidence type="ECO:0000313" key="16">
    <source>
        <dbReference type="RefSeq" id="XP_008449239.1"/>
    </source>
</evidence>
<proteinExistence type="inferred from homology"/>
<dbReference type="EnsemblPlants" id="MELO3C014228.2.1">
    <property type="protein sequence ID" value="MELO3C014228.2.1"/>
    <property type="gene ID" value="MELO3C014228.2"/>
</dbReference>
<keyword evidence="15" id="KW-1185">Reference proteome</keyword>
<keyword evidence="9" id="KW-0585">Phenylalanine catabolism</keyword>
<dbReference type="KEGG" id="cmo:103491176"/>
<dbReference type="InterPro" id="IPR022313">
    <property type="entry name" value="Phe/His_NH3-lyase_AS"/>
</dbReference>
<dbReference type="GO" id="GO:0005737">
    <property type="term" value="C:cytoplasm"/>
    <property type="evidence" value="ECO:0007669"/>
    <property type="project" value="UniProtKB-SubCell"/>
</dbReference>
<comment type="subcellular location">
    <subcellularLocation>
        <location evidence="2 13">Cytoplasm</location>
    </subcellularLocation>
</comment>
<dbReference type="NCBIfam" id="TIGR01226">
    <property type="entry name" value="phe_am_lyase"/>
    <property type="match status" value="1"/>
</dbReference>
<dbReference type="GO" id="GO:0045548">
    <property type="term" value="F:phenylalanine ammonia-lyase activity"/>
    <property type="evidence" value="ECO:0007669"/>
    <property type="project" value="UniProtKB-EC"/>
</dbReference>
<dbReference type="InterPro" id="IPR008948">
    <property type="entry name" value="L-Aspartase-like"/>
</dbReference>
<reference evidence="14" key="1">
    <citation type="submission" date="2023-03" db="UniProtKB">
        <authorList>
            <consortium name="EnsemblPlants"/>
        </authorList>
    </citation>
    <scope>IDENTIFICATION</scope>
</reference>
<dbReference type="GO" id="GO:0009800">
    <property type="term" value="P:cinnamic acid biosynthetic process"/>
    <property type="evidence" value="ECO:0007669"/>
    <property type="project" value="UniProtKB-UniPathway"/>
</dbReference>
<gene>
    <name evidence="16" type="primary">LOC103491176</name>
    <name evidence="14" type="synonym">103491176</name>
</gene>
<evidence type="ECO:0000256" key="4">
    <source>
        <dbReference type="ARBA" id="ARBA00007238"/>
    </source>
</evidence>
<dbReference type="EC" id="4.3.1.24" evidence="6 13"/>
<dbReference type="Gene3D" id="1.10.275.10">
    <property type="entry name" value="Fumarase/aspartase (N-terminal domain)"/>
    <property type="match status" value="1"/>
</dbReference>
<dbReference type="Gene3D" id="1.10.274.20">
    <property type="entry name" value="Phenylalanine ammonia-lyase 1, domain 3"/>
    <property type="match status" value="1"/>
</dbReference>
<reference evidence="16" key="2">
    <citation type="submission" date="2025-04" db="UniProtKB">
        <authorList>
            <consortium name="RefSeq"/>
        </authorList>
    </citation>
    <scope>IDENTIFICATION</scope>
</reference>
<dbReference type="eggNOG" id="KOG0222">
    <property type="taxonomic scope" value="Eukaryota"/>
</dbReference>
<comment type="subunit">
    <text evidence="5">Homotetramer.</text>
</comment>
<evidence type="ECO:0000256" key="3">
    <source>
        <dbReference type="ARBA" id="ARBA00005138"/>
    </source>
</evidence>
<dbReference type="PANTHER" id="PTHR10362">
    <property type="entry name" value="HISTIDINE AMMONIA-LYASE"/>
    <property type="match status" value="1"/>
</dbReference>
<dbReference type="InterPro" id="IPR005922">
    <property type="entry name" value="Phe_NH3-lyase"/>
</dbReference>
<dbReference type="Proteomes" id="UP001652600">
    <property type="component" value="Chromosome 8"/>
</dbReference>
<evidence type="ECO:0000256" key="10">
    <source>
        <dbReference type="ARBA" id="ARBA00023239"/>
    </source>
</evidence>
<dbReference type="OrthoDB" id="10051290at2759"/>
<dbReference type="SMR" id="A0A1S3BLK8"/>
<keyword evidence="8 13" id="KW-0587">Phenylpropanoid metabolism</keyword>
<dbReference type="PROSITE" id="PS00488">
    <property type="entry name" value="PAL_HISTIDASE"/>
    <property type="match status" value="1"/>
</dbReference>
<comment type="catalytic activity">
    <reaction evidence="11 13">
        <text>L-phenylalanine = (E)-cinnamate + NH4(+)</text>
        <dbReference type="Rhea" id="RHEA:21384"/>
        <dbReference type="ChEBI" id="CHEBI:15669"/>
        <dbReference type="ChEBI" id="CHEBI:28938"/>
        <dbReference type="ChEBI" id="CHEBI:58095"/>
        <dbReference type="EC" id="4.3.1.24"/>
    </reaction>
</comment>
<evidence type="ECO:0000256" key="8">
    <source>
        <dbReference type="ARBA" id="ARBA00023051"/>
    </source>
</evidence>
<dbReference type="FunFam" id="1.20.200.10:FF:000009">
    <property type="entry name" value="Phenylalanine ammonia-lyase"/>
    <property type="match status" value="1"/>
</dbReference>
<evidence type="ECO:0000256" key="6">
    <source>
        <dbReference type="ARBA" id="ARBA00012139"/>
    </source>
</evidence>
<keyword evidence="7" id="KW-0963">Cytoplasm</keyword>
<evidence type="ECO:0000313" key="15">
    <source>
        <dbReference type="Proteomes" id="UP001652600"/>
    </source>
</evidence>
<name>A0A1S3BLK8_CUCME</name>
<organism evidence="15 16">
    <name type="scientific">Cucumis melo</name>
    <name type="common">Muskmelon</name>
    <dbReference type="NCBI Taxonomy" id="3656"/>
    <lineage>
        <taxon>Eukaryota</taxon>
        <taxon>Viridiplantae</taxon>
        <taxon>Streptophyta</taxon>
        <taxon>Embryophyta</taxon>
        <taxon>Tracheophyta</taxon>
        <taxon>Spermatophyta</taxon>
        <taxon>Magnoliopsida</taxon>
        <taxon>eudicotyledons</taxon>
        <taxon>Gunneridae</taxon>
        <taxon>Pentapetalae</taxon>
        <taxon>rosids</taxon>
        <taxon>fabids</taxon>
        <taxon>Cucurbitales</taxon>
        <taxon>Cucurbitaceae</taxon>
        <taxon>Benincaseae</taxon>
        <taxon>Cucumis</taxon>
    </lineage>
</organism>
<comment type="function">
    <text evidence="1">This is a key enzyme of plant metabolism catalyzing the first reaction in the biosynthesis from L-phenylalanine of a wide variety of natural products based on the phenylpropane skeleton.</text>
</comment>
<evidence type="ECO:0000256" key="5">
    <source>
        <dbReference type="ARBA" id="ARBA00011881"/>
    </source>
</evidence>
<evidence type="ECO:0000313" key="14">
    <source>
        <dbReference type="EnsemblPlants" id="MELO3C014228.2.1"/>
    </source>
</evidence>
<dbReference type="InterPro" id="IPR023144">
    <property type="entry name" value="Phe_NH3-lyase_shielding_dom_sf"/>
</dbReference>
<dbReference type="Gramene" id="MELO3C014228.2.1">
    <property type="protein sequence ID" value="MELO3C014228.2.1"/>
    <property type="gene ID" value="MELO3C014228.2"/>
</dbReference>
<protein>
    <recommendedName>
        <fullName evidence="6 13">Phenylalanine ammonia-lyase</fullName>
        <ecNumber evidence="6 13">4.3.1.24</ecNumber>
    </recommendedName>
</protein>
<evidence type="ECO:0000256" key="11">
    <source>
        <dbReference type="ARBA" id="ARBA00023537"/>
    </source>
</evidence>
<evidence type="ECO:0000256" key="2">
    <source>
        <dbReference type="ARBA" id="ARBA00004496"/>
    </source>
</evidence>
<sequence length="711" mass="77584">MAPIDQTNDSSLCTITAHPDPLNWGLAADSLKGSHLDEVKRMVEEYRRPLVKLGGETLTISQVAAIATRDTDVIVELSESARAGVKASSDWVMESMNKGTDSYGVTTGFGATSHRRTKQGGALQKELIRFLNAGIFGSGAESNHILPHSATRAAMLVRINTLLQGYSGIRFEILEAITKLLNNNITPCLPLRGTITASGDLVPLSYIAGLLTGRPNSKAIGPNGESLDAKEAFQQAGIPSGFFELQPKEGLALVNGTAVGSGLASIVLFEANILAVLSEILSAIFAEVMQGKPEFTDHLTHKLKHHPGQIEAAAIMEHILDGSSYMKTAKKLHEMDPLQKPKQDRYALRTSPQWLGPLIEVIRFSTKSIEREINSVNDNPLIDVSRNKALHGGNFQGTPIGVSMDNTRLAIASIGKLLFAQFSELVNDFYNNGLPSNLSASRNPSLDYGFKGAEIAMASYCSELQYLANPVTSHVQSAEQHNQDVNSLGLISSRKTAEAIDILKLMSSTFLVALCQAIDLRHLEENLKNVVKSTVSQVAKKVLTTGVNGALHPSRFCEKDLLKVVDREYTFAYVDDACSATYPLMQKLRQVLVEHALENGEDEKDASTSIFQKIRAFEEELKAILPKEVENARLSYENGTSTIENQIKECRSYPLYKFVREELGTGLLTGEKVISPGEECEKVFTALCQGKMIDPILECLKEWNGAPIPIC</sequence>
<dbReference type="Gene3D" id="1.20.200.10">
    <property type="entry name" value="Fumarase/aspartase (Central domain)"/>
    <property type="match status" value="1"/>
</dbReference>
<dbReference type="FunFam" id="1.10.274.20:FF:000001">
    <property type="entry name" value="Phenylalanine ammonia-lyase"/>
    <property type="match status" value="1"/>
</dbReference>
<dbReference type="UniPathway" id="UPA00713">
    <property type="reaction ID" value="UER00725"/>
</dbReference>
<keyword evidence="10 12" id="KW-0456">Lyase</keyword>
<dbReference type="GeneID" id="103491176"/>
<dbReference type="FunFam" id="1.10.275.10:FF:000009">
    <property type="entry name" value="Phenylalanine ammonia-lyase"/>
    <property type="match status" value="1"/>
</dbReference>
<dbReference type="InterPro" id="IPR024083">
    <property type="entry name" value="Fumarase/histidase_N"/>
</dbReference>
<dbReference type="InParanoid" id="A0A1S3BLK8"/>